<comment type="caution">
    <text evidence="1">The sequence shown here is derived from an EMBL/GenBank/DDBJ whole genome shotgun (WGS) entry which is preliminary data.</text>
</comment>
<dbReference type="OrthoDB" id="5190403at2"/>
<sequence>MLLLSEPKQTTTFGASAHESAIAVYRNIAPVFAQVRGTTLPAAVLNITAPSTVGNVDTTDMGAETLRGRSTAVAGLGWQPVLTGSEKRHGVTRGRPPREHHLLGLQEKAQLGTLEAANPATGIAAFLYGVKRQVAARQ</sequence>
<dbReference type="EMBL" id="PVTJ01000012">
    <property type="protein sequence ID" value="PRY55711.1"/>
    <property type="molecule type" value="Genomic_DNA"/>
</dbReference>
<evidence type="ECO:0000313" key="1">
    <source>
        <dbReference type="EMBL" id="PRY55711.1"/>
    </source>
</evidence>
<protein>
    <submittedName>
        <fullName evidence="1">Uncharacterized protein</fullName>
    </submittedName>
</protein>
<dbReference type="RefSeq" id="WP_106366361.1">
    <property type="nucleotide sequence ID" value="NZ_PVTJ01000012.1"/>
</dbReference>
<accession>A0A2T0UCP3</accession>
<evidence type="ECO:0000313" key="2">
    <source>
        <dbReference type="Proteomes" id="UP000238176"/>
    </source>
</evidence>
<keyword evidence="2" id="KW-1185">Reference proteome</keyword>
<gene>
    <name evidence="1" type="ORF">B0I28_11223</name>
</gene>
<dbReference type="AlphaFoldDB" id="A0A2T0UCP3"/>
<dbReference type="Proteomes" id="UP000238176">
    <property type="component" value="Unassembled WGS sequence"/>
</dbReference>
<name>A0A2T0UCP3_9ACTN</name>
<organism evidence="1 2">
    <name type="scientific">Glycomyces artemisiae</name>
    <dbReference type="NCBI Taxonomy" id="1076443"/>
    <lineage>
        <taxon>Bacteria</taxon>
        <taxon>Bacillati</taxon>
        <taxon>Actinomycetota</taxon>
        <taxon>Actinomycetes</taxon>
        <taxon>Glycomycetales</taxon>
        <taxon>Glycomycetaceae</taxon>
        <taxon>Glycomyces</taxon>
    </lineage>
</organism>
<reference evidence="1 2" key="1">
    <citation type="submission" date="2018-03" db="EMBL/GenBank/DDBJ databases">
        <title>Genomic Encyclopedia of Type Strains, Phase III (KMG-III): the genomes of soil and plant-associated and newly described type strains.</title>
        <authorList>
            <person name="Whitman W."/>
        </authorList>
    </citation>
    <scope>NUCLEOTIDE SEQUENCE [LARGE SCALE GENOMIC DNA]</scope>
    <source>
        <strain evidence="1 2">CGMCC 4.7067</strain>
    </source>
</reference>
<proteinExistence type="predicted"/>